<organism evidence="2 3">
    <name type="scientific">Mycobacterium simiae</name>
    <name type="common">Mycobacterium habana</name>
    <dbReference type="NCBI Taxonomy" id="1784"/>
    <lineage>
        <taxon>Bacteria</taxon>
        <taxon>Bacillati</taxon>
        <taxon>Actinomycetota</taxon>
        <taxon>Actinomycetes</taxon>
        <taxon>Mycobacteriales</taxon>
        <taxon>Mycobacteriaceae</taxon>
        <taxon>Mycobacterium</taxon>
        <taxon>Mycobacterium simiae complex</taxon>
    </lineage>
</organism>
<name>A0A1X0YGJ9_MYCSI</name>
<dbReference type="Pfam" id="PF17920">
    <property type="entry name" value="TetR_C_16"/>
    <property type="match status" value="1"/>
</dbReference>
<dbReference type="SUPFAM" id="SSF48498">
    <property type="entry name" value="Tetracyclin repressor-like, C-terminal domain"/>
    <property type="match status" value="1"/>
</dbReference>
<protein>
    <recommendedName>
        <fullName evidence="1">Tetracyclin repressor-like C-terminal domain-containing protein</fullName>
    </recommendedName>
</protein>
<evidence type="ECO:0000313" key="2">
    <source>
        <dbReference type="EMBL" id="ORJ64250.1"/>
    </source>
</evidence>
<sequence>MPCQGIDLAMAQLLGIAYLRFILQIEPLASTPVADLTARVIPVLDPHFETPDAVPKRKRRN</sequence>
<gene>
    <name evidence="2" type="ORF">B5M45_03390</name>
</gene>
<reference evidence="2 3" key="1">
    <citation type="submission" date="2017-03" db="EMBL/GenBank/DDBJ databases">
        <title>Genomic insights into Mycobacterium simiae human colonization.</title>
        <authorList>
            <person name="Steffani J.L."/>
            <person name="Brunck M.E."/>
            <person name="Cruz E."/>
            <person name="Montiel R."/>
            <person name="Barona F."/>
        </authorList>
    </citation>
    <scope>NUCLEOTIDE SEQUENCE [LARGE SCALE GENOMIC DNA]</scope>
    <source>
        <strain evidence="2 3">MsiGto</strain>
    </source>
</reference>
<comment type="caution">
    <text evidence="2">The sequence shown here is derived from an EMBL/GenBank/DDBJ whole genome shotgun (WGS) entry which is preliminary data.</text>
</comment>
<dbReference type="Gene3D" id="1.10.357.10">
    <property type="entry name" value="Tetracycline Repressor, domain 2"/>
    <property type="match status" value="1"/>
</dbReference>
<keyword evidence="3" id="KW-1185">Reference proteome</keyword>
<dbReference type="Proteomes" id="UP000193040">
    <property type="component" value="Unassembled WGS sequence"/>
</dbReference>
<evidence type="ECO:0000313" key="3">
    <source>
        <dbReference type="Proteomes" id="UP000193040"/>
    </source>
</evidence>
<dbReference type="InterPro" id="IPR041678">
    <property type="entry name" value="TetR_C_16"/>
</dbReference>
<dbReference type="EMBL" id="MZZM01000005">
    <property type="protein sequence ID" value="ORJ64250.1"/>
    <property type="molecule type" value="Genomic_DNA"/>
</dbReference>
<dbReference type="AlphaFoldDB" id="A0A1X0YGJ9"/>
<proteinExistence type="predicted"/>
<feature type="domain" description="Tetracyclin repressor-like C-terminal" evidence="1">
    <location>
        <begin position="7"/>
        <end position="45"/>
    </location>
</feature>
<accession>A0A1X0YGJ9</accession>
<dbReference type="InterPro" id="IPR036271">
    <property type="entry name" value="Tet_transcr_reg_TetR-rel_C_sf"/>
</dbReference>
<evidence type="ECO:0000259" key="1">
    <source>
        <dbReference type="Pfam" id="PF17920"/>
    </source>
</evidence>